<feature type="region of interest" description="Disordered" evidence="1">
    <location>
        <begin position="19"/>
        <end position="86"/>
    </location>
</feature>
<feature type="non-terminal residue" evidence="2">
    <location>
        <position position="86"/>
    </location>
</feature>
<proteinExistence type="predicted"/>
<comment type="caution">
    <text evidence="2">The sequence shown here is derived from an EMBL/GenBank/DDBJ whole genome shotgun (WGS) entry which is preliminary data.</text>
</comment>
<reference evidence="2 3" key="1">
    <citation type="submission" date="2022-05" db="EMBL/GenBank/DDBJ databases">
        <authorList>
            <consortium name="Genoscope - CEA"/>
            <person name="William W."/>
        </authorList>
    </citation>
    <scope>NUCLEOTIDE SEQUENCE [LARGE SCALE GENOMIC DNA]</scope>
</reference>
<name>A0ABN8QNZ4_9CNID</name>
<keyword evidence="3" id="KW-1185">Reference proteome</keyword>
<evidence type="ECO:0000256" key="1">
    <source>
        <dbReference type="SAM" id="MobiDB-lite"/>
    </source>
</evidence>
<feature type="compositionally biased region" description="Basic residues" evidence="1">
    <location>
        <begin position="65"/>
        <end position="79"/>
    </location>
</feature>
<organism evidence="2 3">
    <name type="scientific">Porites lobata</name>
    <dbReference type="NCBI Taxonomy" id="104759"/>
    <lineage>
        <taxon>Eukaryota</taxon>
        <taxon>Metazoa</taxon>
        <taxon>Cnidaria</taxon>
        <taxon>Anthozoa</taxon>
        <taxon>Hexacorallia</taxon>
        <taxon>Scleractinia</taxon>
        <taxon>Fungiina</taxon>
        <taxon>Poritidae</taxon>
        <taxon>Porites</taxon>
    </lineage>
</organism>
<evidence type="ECO:0000313" key="2">
    <source>
        <dbReference type="EMBL" id="CAH3167653.1"/>
    </source>
</evidence>
<protein>
    <submittedName>
        <fullName evidence="2">Uncharacterized protein</fullName>
    </submittedName>
</protein>
<dbReference type="Proteomes" id="UP001159405">
    <property type="component" value="Unassembled WGS sequence"/>
</dbReference>
<accession>A0ABN8QNZ4</accession>
<sequence>MADNSDSLEDAVRRCVREELNTRGNARLRQLGETGEQQSASTSEFSRNAPARAHNRSTSLTGHPLRNRKAPSSKQKGHVVPKTVFL</sequence>
<evidence type="ECO:0000313" key="3">
    <source>
        <dbReference type="Proteomes" id="UP001159405"/>
    </source>
</evidence>
<gene>
    <name evidence="2" type="ORF">PLOB_00008807</name>
</gene>
<feature type="compositionally biased region" description="Polar residues" evidence="1">
    <location>
        <begin position="35"/>
        <end position="46"/>
    </location>
</feature>
<dbReference type="EMBL" id="CALNXK010000141">
    <property type="protein sequence ID" value="CAH3167653.1"/>
    <property type="molecule type" value="Genomic_DNA"/>
</dbReference>